<reference evidence="2 3" key="1">
    <citation type="submission" date="2016-07" db="EMBL/GenBank/DDBJ databases">
        <title>Pervasive Adenine N6-methylation of Active Genes in Fungi.</title>
        <authorList>
            <consortium name="DOE Joint Genome Institute"/>
            <person name="Mondo S.J."/>
            <person name="Dannebaum R.O."/>
            <person name="Kuo R.C."/>
            <person name="Labutti K."/>
            <person name="Haridas S."/>
            <person name="Kuo A."/>
            <person name="Salamov A."/>
            <person name="Ahrendt S.R."/>
            <person name="Lipzen A."/>
            <person name="Sullivan W."/>
            <person name="Andreopoulos W.B."/>
            <person name="Clum A."/>
            <person name="Lindquist E."/>
            <person name="Daum C."/>
            <person name="Ramamoorthy G.K."/>
            <person name="Gryganskyi A."/>
            <person name="Culley D."/>
            <person name="Magnuson J.K."/>
            <person name="James T.Y."/>
            <person name="O'Malley M.A."/>
            <person name="Stajich J.E."/>
            <person name="Spatafora J.W."/>
            <person name="Visel A."/>
            <person name="Grigoriev I.V."/>
        </authorList>
    </citation>
    <scope>NUCLEOTIDE SEQUENCE [LARGE SCALE GENOMIC DNA]</scope>
    <source>
        <strain evidence="2 3">PL171</strain>
    </source>
</reference>
<feature type="compositionally biased region" description="Polar residues" evidence="1">
    <location>
        <begin position="56"/>
        <end position="66"/>
    </location>
</feature>
<organism evidence="2 3">
    <name type="scientific">Catenaria anguillulae PL171</name>
    <dbReference type="NCBI Taxonomy" id="765915"/>
    <lineage>
        <taxon>Eukaryota</taxon>
        <taxon>Fungi</taxon>
        <taxon>Fungi incertae sedis</taxon>
        <taxon>Blastocladiomycota</taxon>
        <taxon>Blastocladiomycetes</taxon>
        <taxon>Blastocladiales</taxon>
        <taxon>Catenariaceae</taxon>
        <taxon>Catenaria</taxon>
    </lineage>
</organism>
<name>A0A1Y2HZJ1_9FUNG</name>
<dbReference type="Proteomes" id="UP000193411">
    <property type="component" value="Unassembled WGS sequence"/>
</dbReference>
<evidence type="ECO:0000256" key="1">
    <source>
        <dbReference type="SAM" id="MobiDB-lite"/>
    </source>
</evidence>
<sequence>MVLPHNLKNETQSTGSTDLSNLKTKSLAPFNPNIKESRNNNAGHASADGQAGQGNGELTPSHCTIL</sequence>
<feature type="region of interest" description="Disordered" evidence="1">
    <location>
        <begin position="1"/>
        <end position="66"/>
    </location>
</feature>
<protein>
    <submittedName>
        <fullName evidence="2">Uncharacterized protein</fullName>
    </submittedName>
</protein>
<evidence type="ECO:0000313" key="3">
    <source>
        <dbReference type="Proteomes" id="UP000193411"/>
    </source>
</evidence>
<dbReference type="EMBL" id="MCFL01000006">
    <property type="protein sequence ID" value="ORZ39153.1"/>
    <property type="molecule type" value="Genomic_DNA"/>
</dbReference>
<gene>
    <name evidence="2" type="ORF">BCR44DRAFT_54477</name>
</gene>
<evidence type="ECO:0000313" key="2">
    <source>
        <dbReference type="EMBL" id="ORZ39153.1"/>
    </source>
</evidence>
<dbReference type="AlphaFoldDB" id="A0A1Y2HZJ1"/>
<proteinExistence type="predicted"/>
<comment type="caution">
    <text evidence="2">The sequence shown here is derived from an EMBL/GenBank/DDBJ whole genome shotgun (WGS) entry which is preliminary data.</text>
</comment>
<feature type="compositionally biased region" description="Polar residues" evidence="1">
    <location>
        <begin position="9"/>
        <end position="24"/>
    </location>
</feature>
<accession>A0A1Y2HZJ1</accession>
<keyword evidence="3" id="KW-1185">Reference proteome</keyword>